<accession>A0A246BEH4</accession>
<evidence type="ECO:0000313" key="2">
    <source>
        <dbReference type="EMBL" id="OWL93600.1"/>
    </source>
</evidence>
<feature type="transmembrane region" description="Helical" evidence="1">
    <location>
        <begin position="87"/>
        <end position="106"/>
    </location>
</feature>
<comment type="caution">
    <text evidence="2">The sequence shown here is derived from an EMBL/GenBank/DDBJ whole genome shotgun (WGS) entry which is preliminary data.</text>
</comment>
<dbReference type="Proteomes" id="UP000197208">
    <property type="component" value="Unassembled WGS sequence"/>
</dbReference>
<feature type="transmembrane region" description="Helical" evidence="1">
    <location>
        <begin position="112"/>
        <end position="129"/>
    </location>
</feature>
<name>A0A246BEH4_9DEIO</name>
<keyword evidence="1" id="KW-0812">Transmembrane</keyword>
<evidence type="ECO:0000313" key="3">
    <source>
        <dbReference type="Proteomes" id="UP000197208"/>
    </source>
</evidence>
<protein>
    <recommendedName>
        <fullName evidence="4">DUF1700 domain-containing protein</fullName>
    </recommendedName>
</protein>
<feature type="transmembrane region" description="Helical" evidence="1">
    <location>
        <begin position="149"/>
        <end position="166"/>
    </location>
</feature>
<evidence type="ECO:0008006" key="4">
    <source>
        <dbReference type="Google" id="ProtNLM"/>
    </source>
</evidence>
<keyword evidence="1" id="KW-0472">Membrane</keyword>
<dbReference type="RefSeq" id="WP_088250216.1">
    <property type="nucleotide sequence ID" value="NZ_BNAM01000012.1"/>
</dbReference>
<sequence length="202" mass="22239">MTLHDWLTVALRNLAPAAQERMTAEYRAHVQDAMMGGLTEPEAVATLGDPAQVNRALRRTQLTVQDERWLRHLTSPGTRTRRESRRVLWLLPLCLPACAFIFQLIFGLYVSWSWLTATAVVGAVTLVLLADLRMGDTLQAGLRSSRRGMTLFAALLLALLLAPWPAPLSLPAQLSLLAGLALLALAAWRLSSLPRKLTDVPT</sequence>
<proteinExistence type="predicted"/>
<evidence type="ECO:0000256" key="1">
    <source>
        <dbReference type="SAM" id="Phobius"/>
    </source>
</evidence>
<dbReference type="AlphaFoldDB" id="A0A246BEH4"/>
<feature type="transmembrane region" description="Helical" evidence="1">
    <location>
        <begin position="172"/>
        <end position="190"/>
    </location>
</feature>
<gene>
    <name evidence="2" type="ORF">CBQ26_19185</name>
</gene>
<keyword evidence="1" id="KW-1133">Transmembrane helix</keyword>
<dbReference type="EMBL" id="NHMK01000033">
    <property type="protein sequence ID" value="OWL93600.1"/>
    <property type="molecule type" value="Genomic_DNA"/>
</dbReference>
<organism evidence="2 3">
    <name type="scientific">Deinococcus indicus</name>
    <dbReference type="NCBI Taxonomy" id="223556"/>
    <lineage>
        <taxon>Bacteria</taxon>
        <taxon>Thermotogati</taxon>
        <taxon>Deinococcota</taxon>
        <taxon>Deinococci</taxon>
        <taxon>Deinococcales</taxon>
        <taxon>Deinococcaceae</taxon>
        <taxon>Deinococcus</taxon>
    </lineage>
</organism>
<dbReference type="OrthoDB" id="73875at2"/>
<keyword evidence="3" id="KW-1185">Reference proteome</keyword>
<dbReference type="Pfam" id="PF22564">
    <property type="entry name" value="HAAS"/>
    <property type="match status" value="1"/>
</dbReference>
<reference evidence="2 3" key="1">
    <citation type="submission" date="2017-05" db="EMBL/GenBank/DDBJ databases">
        <title>De novo genome assembly of Deniococcus indicus strain DR1.</title>
        <authorList>
            <person name="Chauhan D."/>
            <person name="Yennamalli R.M."/>
            <person name="Priyadarshini R."/>
        </authorList>
    </citation>
    <scope>NUCLEOTIDE SEQUENCE [LARGE SCALE GENOMIC DNA]</scope>
    <source>
        <strain evidence="2 3">DR1</strain>
    </source>
</reference>